<evidence type="ECO:0000313" key="1">
    <source>
        <dbReference type="EMBL" id="MCF1752758.1"/>
    </source>
</evidence>
<protein>
    <submittedName>
        <fullName evidence="1">Uncharacterized protein</fullName>
    </submittedName>
</protein>
<reference evidence="1 2" key="1">
    <citation type="submission" date="2022-01" db="EMBL/GenBank/DDBJ databases">
        <title>Mariniradius saccharolyticus sp. nov., isolated from sediment of a river.</title>
        <authorList>
            <person name="Liu H."/>
        </authorList>
    </citation>
    <scope>NUCLEOTIDE SEQUENCE [LARGE SCALE GENOMIC DNA]</scope>
    <source>
        <strain evidence="1 2">RY-2</strain>
    </source>
</reference>
<evidence type="ECO:0000313" key="2">
    <source>
        <dbReference type="Proteomes" id="UP001201449"/>
    </source>
</evidence>
<gene>
    <name evidence="1" type="ORF">L0U89_16995</name>
</gene>
<accession>A0ABS9BXH5</accession>
<keyword evidence="2" id="KW-1185">Reference proteome</keyword>
<sequence length="80" mass="9315">MGLFSKQRLRQERMRWGSVILICAFTVLLFTPEESKRSLVYKLTNPWSLLSAEQENPILHLVSKIVTPTFPEKMREAIPL</sequence>
<organism evidence="1 2">
    <name type="scientific">Mariniradius sediminis</name>
    <dbReference type="NCBI Taxonomy" id="2909237"/>
    <lineage>
        <taxon>Bacteria</taxon>
        <taxon>Pseudomonadati</taxon>
        <taxon>Bacteroidota</taxon>
        <taxon>Cytophagia</taxon>
        <taxon>Cytophagales</taxon>
        <taxon>Cyclobacteriaceae</taxon>
        <taxon>Mariniradius</taxon>
    </lineage>
</organism>
<proteinExistence type="predicted"/>
<dbReference type="Proteomes" id="UP001201449">
    <property type="component" value="Unassembled WGS sequence"/>
</dbReference>
<dbReference type="RefSeq" id="WP_234862608.1">
    <property type="nucleotide sequence ID" value="NZ_JAKEVZ010000015.1"/>
</dbReference>
<dbReference type="EMBL" id="JAKEVZ010000015">
    <property type="protein sequence ID" value="MCF1752758.1"/>
    <property type="molecule type" value="Genomic_DNA"/>
</dbReference>
<comment type="caution">
    <text evidence="1">The sequence shown here is derived from an EMBL/GenBank/DDBJ whole genome shotgun (WGS) entry which is preliminary data.</text>
</comment>
<name>A0ABS9BXH5_9BACT</name>